<dbReference type="Proteomes" id="UP000198034">
    <property type="component" value="Unassembled WGS sequence"/>
</dbReference>
<dbReference type="GO" id="GO:0005524">
    <property type="term" value="F:ATP binding"/>
    <property type="evidence" value="ECO:0007669"/>
    <property type="project" value="InterPro"/>
</dbReference>
<keyword evidence="1" id="KW-0812">Transmembrane</keyword>
<comment type="caution">
    <text evidence="2">The sequence shown here is derived from an EMBL/GenBank/DDBJ whole genome shotgun (WGS) entry which is preliminary data.</text>
</comment>
<feature type="transmembrane region" description="Helical" evidence="1">
    <location>
        <begin position="13"/>
        <end position="32"/>
    </location>
</feature>
<dbReference type="GO" id="GO:0016874">
    <property type="term" value="F:ligase activity"/>
    <property type="evidence" value="ECO:0007669"/>
    <property type="project" value="UniProtKB-KW"/>
</dbReference>
<evidence type="ECO:0000256" key="1">
    <source>
        <dbReference type="SAM" id="Phobius"/>
    </source>
</evidence>
<sequence length="340" mass="40503">MKLFIHKLTHWEYWPFQVLYIPIYFLWIYYALRSRSLFFFNAVNPTIKNGGFFNESKNEIYKLIPQKYYPKTHLINHKESIDNLNNHTLSFPFIVKPDIGLRGSAVKRIYSLDELKHYHKNVQFNYLIQELIPFSNEIGIFYVRFPNEKQGRITGIVSKEFMIIKGDGKNSIEKLIKQDPRYELQLNTLKKELGSKIQDILPKGEVYNLVPFGNHCRGTKFLDISHKISEKLTKVIDTMCQQIDGFYYGRMDLMYNTWDELENGKNFMIVELNGSASEPTHIYDPNHSIFFAWKEIARHITYMYQISQENHTKGIAYLNYKEGMSEYRKHQEHFYRLTQV</sequence>
<reference evidence="2 3" key="1">
    <citation type="journal article" date="2017" name="Infect. Genet. Evol.">
        <title>Comparative genome analysis of fish pathogen Flavobacterium columnare reveals extensive sequence diversity within the species.</title>
        <authorList>
            <person name="Kayansamruaj P."/>
            <person name="Dong H.T."/>
            <person name="Hirono I."/>
            <person name="Kondo H."/>
            <person name="Senapin S."/>
            <person name="Rodkhum C."/>
        </authorList>
    </citation>
    <scope>NUCLEOTIDE SEQUENCE [LARGE SCALE GENOMIC DNA]</scope>
    <source>
        <strain evidence="2 3">1214</strain>
    </source>
</reference>
<dbReference type="Gene3D" id="3.30.1490.20">
    <property type="entry name" value="ATP-grasp fold, A domain"/>
    <property type="match status" value="1"/>
</dbReference>
<dbReference type="AlphaFoldDB" id="A0A246G9I7"/>
<protein>
    <submittedName>
        <fullName evidence="2">D-alanine--D-alanine ligase</fullName>
    </submittedName>
</protein>
<evidence type="ECO:0000313" key="2">
    <source>
        <dbReference type="EMBL" id="OWP76240.1"/>
    </source>
</evidence>
<proteinExistence type="predicted"/>
<dbReference type="SUPFAM" id="SSF56059">
    <property type="entry name" value="Glutathione synthetase ATP-binding domain-like"/>
    <property type="match status" value="1"/>
</dbReference>
<keyword evidence="2" id="KW-0436">Ligase</keyword>
<keyword evidence="1" id="KW-1133">Transmembrane helix</keyword>
<gene>
    <name evidence="2" type="ORF">BWK62_10210</name>
</gene>
<dbReference type="OrthoDB" id="9775266at2"/>
<organism evidence="2 3">
    <name type="scientific">Flavobacterium columnare</name>
    <dbReference type="NCBI Taxonomy" id="996"/>
    <lineage>
        <taxon>Bacteria</taxon>
        <taxon>Pseudomonadati</taxon>
        <taxon>Bacteroidota</taxon>
        <taxon>Flavobacteriia</taxon>
        <taxon>Flavobacteriales</taxon>
        <taxon>Flavobacteriaceae</taxon>
        <taxon>Flavobacterium</taxon>
    </lineage>
</organism>
<keyword evidence="1" id="KW-0472">Membrane</keyword>
<accession>A0A246G9I7</accession>
<dbReference type="EMBL" id="MTCY01000029">
    <property type="protein sequence ID" value="OWP76240.1"/>
    <property type="molecule type" value="Genomic_DNA"/>
</dbReference>
<name>A0A246G9I7_9FLAO</name>
<evidence type="ECO:0000313" key="3">
    <source>
        <dbReference type="Proteomes" id="UP000198034"/>
    </source>
</evidence>
<dbReference type="InterPro" id="IPR013815">
    <property type="entry name" value="ATP_grasp_subdomain_1"/>
</dbReference>